<name>A0A2U1QBW1_ARTAN</name>
<protein>
    <submittedName>
        <fullName evidence="1">Uncharacterized protein</fullName>
    </submittedName>
</protein>
<sequence length="217" mass="25199">MMTSLSSTFKDLIQQMEHTTNQRLSLLQAEKELQVTKSKTVASKLSDIRYIEQKCFNLQHKIASQQFVISSIKSQLDSLESNYLDQIQQFRALKGEVENLEELDKEKDKYYALKRRDIDEFRAKADTLVTDYQKRVEELRSCVNELNSSYIELQRSGGYSDNGDLAAAEMRKCELEAVKQSLDRKLAHNYETKAQLEKQLKSILISQKEQKKPYTLA</sequence>
<dbReference type="Proteomes" id="UP000245207">
    <property type="component" value="Unassembled WGS sequence"/>
</dbReference>
<gene>
    <name evidence="1" type="ORF">CTI12_AA008760</name>
</gene>
<reference evidence="1 2" key="1">
    <citation type="journal article" date="2018" name="Mol. Plant">
        <title>The genome of Artemisia annua provides insight into the evolution of Asteraceae family and artemisinin biosynthesis.</title>
        <authorList>
            <person name="Shen Q."/>
            <person name="Zhang L."/>
            <person name="Liao Z."/>
            <person name="Wang S."/>
            <person name="Yan T."/>
            <person name="Shi P."/>
            <person name="Liu M."/>
            <person name="Fu X."/>
            <person name="Pan Q."/>
            <person name="Wang Y."/>
            <person name="Lv Z."/>
            <person name="Lu X."/>
            <person name="Zhang F."/>
            <person name="Jiang W."/>
            <person name="Ma Y."/>
            <person name="Chen M."/>
            <person name="Hao X."/>
            <person name="Li L."/>
            <person name="Tang Y."/>
            <person name="Lv G."/>
            <person name="Zhou Y."/>
            <person name="Sun X."/>
            <person name="Brodelius P.E."/>
            <person name="Rose J.K.C."/>
            <person name="Tang K."/>
        </authorList>
    </citation>
    <scope>NUCLEOTIDE SEQUENCE [LARGE SCALE GENOMIC DNA]</scope>
    <source>
        <strain evidence="2">cv. Huhao1</strain>
        <tissue evidence="1">Leaf</tissue>
    </source>
</reference>
<dbReference type="OrthoDB" id="1903594at2759"/>
<dbReference type="PANTHER" id="PTHR37214:SF2">
    <property type="entry name" value="CYTOMEGALOVIRUS UL139 PROTEIN"/>
    <property type="match status" value="1"/>
</dbReference>
<keyword evidence="2" id="KW-1185">Reference proteome</keyword>
<dbReference type="PANTHER" id="PTHR37214">
    <property type="entry name" value="CYTOMEGALOVIRUS UL139 PROTEIN"/>
    <property type="match status" value="1"/>
</dbReference>
<dbReference type="EMBL" id="PKPP01000238">
    <property type="protein sequence ID" value="PWA95489.1"/>
    <property type="molecule type" value="Genomic_DNA"/>
</dbReference>
<evidence type="ECO:0000313" key="2">
    <source>
        <dbReference type="Proteomes" id="UP000245207"/>
    </source>
</evidence>
<dbReference type="AlphaFoldDB" id="A0A2U1QBW1"/>
<dbReference type="Pfam" id="PF12507">
    <property type="entry name" value="HCMV_UL139"/>
    <property type="match status" value="1"/>
</dbReference>
<organism evidence="1 2">
    <name type="scientific">Artemisia annua</name>
    <name type="common">Sweet wormwood</name>
    <dbReference type="NCBI Taxonomy" id="35608"/>
    <lineage>
        <taxon>Eukaryota</taxon>
        <taxon>Viridiplantae</taxon>
        <taxon>Streptophyta</taxon>
        <taxon>Embryophyta</taxon>
        <taxon>Tracheophyta</taxon>
        <taxon>Spermatophyta</taxon>
        <taxon>Magnoliopsida</taxon>
        <taxon>eudicotyledons</taxon>
        <taxon>Gunneridae</taxon>
        <taxon>Pentapetalae</taxon>
        <taxon>asterids</taxon>
        <taxon>campanulids</taxon>
        <taxon>Asterales</taxon>
        <taxon>Asteraceae</taxon>
        <taxon>Asteroideae</taxon>
        <taxon>Anthemideae</taxon>
        <taxon>Artemisiinae</taxon>
        <taxon>Artemisia</taxon>
    </lineage>
</organism>
<proteinExistence type="predicted"/>
<accession>A0A2U1QBW1</accession>
<comment type="caution">
    <text evidence="1">The sequence shown here is derived from an EMBL/GenBank/DDBJ whole genome shotgun (WGS) entry which is preliminary data.</text>
</comment>
<dbReference type="InterPro" id="IPR021042">
    <property type="entry name" value="Herpes_UL139_cytomegalovirus"/>
</dbReference>
<evidence type="ECO:0000313" key="1">
    <source>
        <dbReference type="EMBL" id="PWA95489.1"/>
    </source>
</evidence>